<dbReference type="Gene3D" id="3.30.300.30">
    <property type="match status" value="1"/>
</dbReference>
<accession>A0A8E2F9U6</accession>
<evidence type="ECO:0000313" key="3">
    <source>
        <dbReference type="EMBL" id="OCL13287.1"/>
    </source>
</evidence>
<dbReference type="EMBL" id="KV748746">
    <property type="protein sequence ID" value="OCL13287.1"/>
    <property type="molecule type" value="Genomic_DNA"/>
</dbReference>
<dbReference type="Pfam" id="PF00550">
    <property type="entry name" value="PP-binding"/>
    <property type="match status" value="1"/>
</dbReference>
<feature type="region of interest" description="Disordered" evidence="1">
    <location>
        <begin position="208"/>
        <end position="228"/>
    </location>
</feature>
<dbReference type="SUPFAM" id="SSF56801">
    <property type="entry name" value="Acetyl-CoA synthetase-like"/>
    <property type="match status" value="1"/>
</dbReference>
<dbReference type="OrthoDB" id="10253869at2759"/>
<protein>
    <recommendedName>
        <fullName evidence="2">Carrier domain-containing protein</fullName>
    </recommendedName>
</protein>
<evidence type="ECO:0000256" key="1">
    <source>
        <dbReference type="SAM" id="MobiDB-lite"/>
    </source>
</evidence>
<dbReference type="AlphaFoldDB" id="A0A8E2F9U6"/>
<dbReference type="InterPro" id="IPR009081">
    <property type="entry name" value="PP-bd_ACP"/>
</dbReference>
<dbReference type="InterPro" id="IPR036736">
    <property type="entry name" value="ACP-like_sf"/>
</dbReference>
<dbReference type="InterPro" id="IPR045851">
    <property type="entry name" value="AMP-bd_C_sf"/>
</dbReference>
<gene>
    <name evidence="3" type="ORF">AOQ84DRAFT_359904</name>
</gene>
<evidence type="ECO:0000313" key="4">
    <source>
        <dbReference type="Proteomes" id="UP000250140"/>
    </source>
</evidence>
<reference evidence="3 4" key="1">
    <citation type="journal article" date="2016" name="Nat. Commun.">
        <title>Ectomycorrhizal ecology is imprinted in the genome of the dominant symbiotic fungus Cenococcum geophilum.</title>
        <authorList>
            <consortium name="DOE Joint Genome Institute"/>
            <person name="Peter M."/>
            <person name="Kohler A."/>
            <person name="Ohm R.A."/>
            <person name="Kuo A."/>
            <person name="Krutzmann J."/>
            <person name="Morin E."/>
            <person name="Arend M."/>
            <person name="Barry K.W."/>
            <person name="Binder M."/>
            <person name="Choi C."/>
            <person name="Clum A."/>
            <person name="Copeland A."/>
            <person name="Grisel N."/>
            <person name="Haridas S."/>
            <person name="Kipfer T."/>
            <person name="LaButti K."/>
            <person name="Lindquist E."/>
            <person name="Lipzen A."/>
            <person name="Maire R."/>
            <person name="Meier B."/>
            <person name="Mihaltcheva S."/>
            <person name="Molinier V."/>
            <person name="Murat C."/>
            <person name="Poggeler S."/>
            <person name="Quandt C.A."/>
            <person name="Sperisen C."/>
            <person name="Tritt A."/>
            <person name="Tisserant E."/>
            <person name="Crous P.W."/>
            <person name="Henrissat B."/>
            <person name="Nehls U."/>
            <person name="Egli S."/>
            <person name="Spatafora J.W."/>
            <person name="Grigoriev I.V."/>
            <person name="Martin F.M."/>
        </authorList>
    </citation>
    <scope>NUCLEOTIDE SEQUENCE [LARGE SCALE GENOMIC DNA]</scope>
    <source>
        <strain evidence="3 4">CBS 207.34</strain>
    </source>
</reference>
<sequence length="298" mass="33452">MDENEILYVIGRYKDLIIRGGKNLAPAKIEQYTKRVSGVNVVGIPGPIAGEVPVAVVMQTNGIPKTDIMQSVVQGLGPEYALEAIMTLEELGLRQFPVTAIGRVCKNILKDGVMKHFKPVHTESETNITSTTNQLRAIWADLLNMPIAKIPVTASVFEFADSITLLRFCQRLWKKLGKKLYLEEFKLHPAVEQQAKLLDTRGLHNSGSSNAINRYQPEGNQNNSFEYNGLYENSSRSSRIEPRTGPRPPQLYDVAVANGDPHRFEQTIKETVKVLERYGLSWELDVEDVIPIKDYFLA</sequence>
<dbReference type="SUPFAM" id="SSF47336">
    <property type="entry name" value="ACP-like"/>
    <property type="match status" value="1"/>
</dbReference>
<organism evidence="3 4">
    <name type="scientific">Glonium stellatum</name>
    <dbReference type="NCBI Taxonomy" id="574774"/>
    <lineage>
        <taxon>Eukaryota</taxon>
        <taxon>Fungi</taxon>
        <taxon>Dikarya</taxon>
        <taxon>Ascomycota</taxon>
        <taxon>Pezizomycotina</taxon>
        <taxon>Dothideomycetes</taxon>
        <taxon>Pleosporomycetidae</taxon>
        <taxon>Gloniales</taxon>
        <taxon>Gloniaceae</taxon>
        <taxon>Glonium</taxon>
    </lineage>
</organism>
<proteinExistence type="predicted"/>
<dbReference type="Gene3D" id="1.10.1200.10">
    <property type="entry name" value="ACP-like"/>
    <property type="match status" value="1"/>
</dbReference>
<feature type="domain" description="Carrier" evidence="2">
    <location>
        <begin position="134"/>
        <end position="197"/>
    </location>
</feature>
<dbReference type="Proteomes" id="UP000250140">
    <property type="component" value="Unassembled WGS sequence"/>
</dbReference>
<name>A0A8E2F9U6_9PEZI</name>
<evidence type="ECO:0000259" key="2">
    <source>
        <dbReference type="Pfam" id="PF00550"/>
    </source>
</evidence>
<keyword evidence="4" id="KW-1185">Reference proteome</keyword>